<dbReference type="InterPro" id="IPR020026">
    <property type="entry name" value="PseC"/>
</dbReference>
<accession>M3ACQ3</accession>
<dbReference type="AlphaFoldDB" id="M3ACQ3"/>
<dbReference type="SUPFAM" id="SSF53383">
    <property type="entry name" value="PLP-dependent transferases"/>
    <property type="match status" value="1"/>
</dbReference>
<dbReference type="GO" id="GO:0030170">
    <property type="term" value="F:pyridoxal phosphate binding"/>
    <property type="evidence" value="ECO:0007669"/>
    <property type="project" value="TreeGrafter"/>
</dbReference>
<keyword evidence="3 4" id="KW-0663">Pyridoxal phosphate</keyword>
<dbReference type="InterPro" id="IPR015424">
    <property type="entry name" value="PyrdxlP-dep_Trfase"/>
</dbReference>
<dbReference type="EMBL" id="AONQ01000019">
    <property type="protein sequence ID" value="EME70299.1"/>
    <property type="molecule type" value="Genomic_DNA"/>
</dbReference>
<evidence type="ECO:0000256" key="2">
    <source>
        <dbReference type="PIRSR" id="PIRSR000390-1"/>
    </source>
</evidence>
<dbReference type="PANTHER" id="PTHR30244:SF34">
    <property type="entry name" value="DTDP-4-AMINO-4,6-DIDEOXYGALACTOSE TRANSAMINASE"/>
    <property type="match status" value="1"/>
</dbReference>
<dbReference type="InterPro" id="IPR015421">
    <property type="entry name" value="PyrdxlP-dep_Trfase_major"/>
</dbReference>
<dbReference type="PIRSF" id="PIRSF000390">
    <property type="entry name" value="PLP_StrS"/>
    <property type="match status" value="1"/>
</dbReference>
<dbReference type="eggNOG" id="COG0399">
    <property type="taxonomic scope" value="Bacteria"/>
</dbReference>
<organism evidence="5 6">
    <name type="scientific">Paramagnetospirillum caucaseum</name>
    <dbReference type="NCBI Taxonomy" id="1244869"/>
    <lineage>
        <taxon>Bacteria</taxon>
        <taxon>Pseudomonadati</taxon>
        <taxon>Pseudomonadota</taxon>
        <taxon>Alphaproteobacteria</taxon>
        <taxon>Rhodospirillales</taxon>
        <taxon>Magnetospirillaceae</taxon>
        <taxon>Paramagnetospirillum</taxon>
    </lineage>
</organism>
<dbReference type="STRING" id="1244869.H261_08938"/>
<comment type="similarity">
    <text evidence="1 4">Belongs to the DegT/DnrJ/EryC1 family.</text>
</comment>
<dbReference type="Gene3D" id="3.90.1150.10">
    <property type="entry name" value="Aspartate Aminotransferase, domain 1"/>
    <property type="match status" value="1"/>
</dbReference>
<feature type="active site" description="Proton acceptor" evidence="2">
    <location>
        <position position="180"/>
    </location>
</feature>
<evidence type="ECO:0000313" key="6">
    <source>
        <dbReference type="Proteomes" id="UP000011744"/>
    </source>
</evidence>
<evidence type="ECO:0000313" key="5">
    <source>
        <dbReference type="EMBL" id="EME70299.1"/>
    </source>
</evidence>
<dbReference type="GO" id="GO:0008483">
    <property type="term" value="F:transaminase activity"/>
    <property type="evidence" value="ECO:0007669"/>
    <property type="project" value="TreeGrafter"/>
</dbReference>
<reference evidence="5 6" key="1">
    <citation type="journal article" date="2014" name="Genome Announc.">
        <title>Draft Genome Sequence of Magnetospirillum sp. Strain SO-1, a Freshwater Magnetotactic Bacterium Isolated from the Ol'khovka River, Russia.</title>
        <authorList>
            <person name="Grouzdev D.S."/>
            <person name="Dziuba M.V."/>
            <person name="Sukhacheva M.S."/>
            <person name="Mardanov A.V."/>
            <person name="Beletskiy A.V."/>
            <person name="Kuznetsov B.B."/>
            <person name="Skryabin K.G."/>
        </authorList>
    </citation>
    <scope>NUCLEOTIDE SEQUENCE [LARGE SCALE GENOMIC DNA]</scope>
    <source>
        <strain evidence="5 6">SO-1</strain>
    </source>
</reference>
<sequence>MVDEDDIAAVAAVMKGDILTTGPSVAAFEDALARTVGARHAVVCANGTAALHLAVLALGIGPGDAVLVPAQTFAATGNCARYVGAEVVLTDVDPDSGLMRVGDLEAAIAAHPGKRFRSVHPVHLNGQSADMPGLAAVARKHGLAIIEDCCHALGTIAADGAVIGDCRHGDLNVFSFHPAKTIAMGEGGAITTNDESLAARLRLLRSHGITRDSSIFVDEVEGFDSEGQPNPWYYEMQDLGFNYRACDIQCALGLSQLAKLPRFAETRRRLVRHYRDRLAPLAPKVKPITLSGGEAVWHLSVALIDYQACGTTRARVMNALRARGIGTQVNYIPVHKLPYYRTLLGEISLPGAEEYYRRCLSLPLSAAMTEADVDRVVEALREVLGL</sequence>
<feature type="modified residue" description="N6-(pyridoxal phosphate)lysine" evidence="3">
    <location>
        <position position="180"/>
    </location>
</feature>
<dbReference type="PANTHER" id="PTHR30244">
    <property type="entry name" value="TRANSAMINASE"/>
    <property type="match status" value="1"/>
</dbReference>
<dbReference type="GO" id="GO:0000271">
    <property type="term" value="P:polysaccharide biosynthetic process"/>
    <property type="evidence" value="ECO:0007669"/>
    <property type="project" value="TreeGrafter"/>
</dbReference>
<protein>
    <submittedName>
        <fullName evidence="5">Pyridoxal phosphate-dependent enzyme apparently</fullName>
    </submittedName>
</protein>
<dbReference type="Gene3D" id="3.40.640.10">
    <property type="entry name" value="Type I PLP-dependent aspartate aminotransferase-like (Major domain)"/>
    <property type="match status" value="1"/>
</dbReference>
<keyword evidence="6" id="KW-1185">Reference proteome</keyword>
<dbReference type="Pfam" id="PF01041">
    <property type="entry name" value="DegT_DnrJ_EryC1"/>
    <property type="match status" value="1"/>
</dbReference>
<comment type="caution">
    <text evidence="5">The sequence shown here is derived from an EMBL/GenBank/DDBJ whole genome shotgun (WGS) entry which is preliminary data.</text>
</comment>
<evidence type="ECO:0000256" key="3">
    <source>
        <dbReference type="PIRSR" id="PIRSR000390-2"/>
    </source>
</evidence>
<evidence type="ECO:0000256" key="1">
    <source>
        <dbReference type="ARBA" id="ARBA00037999"/>
    </source>
</evidence>
<proteinExistence type="inferred from homology"/>
<dbReference type="Proteomes" id="UP000011744">
    <property type="component" value="Unassembled WGS sequence"/>
</dbReference>
<dbReference type="NCBIfam" id="TIGR03588">
    <property type="entry name" value="PseC"/>
    <property type="match status" value="1"/>
</dbReference>
<dbReference type="InterPro" id="IPR015422">
    <property type="entry name" value="PyrdxlP-dep_Trfase_small"/>
</dbReference>
<evidence type="ECO:0000256" key="4">
    <source>
        <dbReference type="RuleBase" id="RU004508"/>
    </source>
</evidence>
<gene>
    <name evidence="5" type="ORF">H261_08938</name>
</gene>
<dbReference type="PATRIC" id="fig|1244869.3.peg.1803"/>
<dbReference type="CDD" id="cd00616">
    <property type="entry name" value="AHBA_syn"/>
    <property type="match status" value="1"/>
</dbReference>
<dbReference type="InterPro" id="IPR000653">
    <property type="entry name" value="DegT/StrS_aminotransferase"/>
</dbReference>
<name>M3ACQ3_9PROT</name>